<evidence type="ECO:0000313" key="3">
    <source>
        <dbReference type="Proteomes" id="UP001059844"/>
    </source>
</evidence>
<dbReference type="Pfam" id="PF14337">
    <property type="entry name" value="Abi_alpha"/>
    <property type="match status" value="1"/>
</dbReference>
<dbReference type="EMBL" id="CP101751">
    <property type="protein sequence ID" value="UUC44186.1"/>
    <property type="molecule type" value="Genomic_DNA"/>
</dbReference>
<keyword evidence="1" id="KW-0175">Coiled coil</keyword>
<gene>
    <name evidence="2" type="ORF">NOX80_11130</name>
</gene>
<organism evidence="2 3">
    <name type="scientific">Flavobacterium cerinum</name>
    <dbReference type="NCBI Taxonomy" id="2502784"/>
    <lineage>
        <taxon>Bacteria</taxon>
        <taxon>Pseudomonadati</taxon>
        <taxon>Bacteroidota</taxon>
        <taxon>Flavobacteriia</taxon>
        <taxon>Flavobacteriales</taxon>
        <taxon>Flavobacteriaceae</taxon>
        <taxon>Flavobacterium</taxon>
    </lineage>
</organism>
<evidence type="ECO:0000313" key="2">
    <source>
        <dbReference type="EMBL" id="UUC44186.1"/>
    </source>
</evidence>
<evidence type="ECO:0000256" key="1">
    <source>
        <dbReference type="SAM" id="Coils"/>
    </source>
</evidence>
<accession>A0ABY5IPH8</accession>
<name>A0ABY5IPH8_9FLAO</name>
<keyword evidence="3" id="KW-1185">Reference proteome</keyword>
<dbReference type="RefSeq" id="WP_256549856.1">
    <property type="nucleotide sequence ID" value="NZ_CP101751.1"/>
</dbReference>
<feature type="coiled-coil region" evidence="1">
    <location>
        <begin position="140"/>
        <end position="167"/>
    </location>
</feature>
<proteinExistence type="predicted"/>
<protein>
    <submittedName>
        <fullName evidence="2">DUF4393 domain-containing protein</fullName>
    </submittedName>
</protein>
<reference evidence="2" key="1">
    <citation type="submission" date="2022-07" db="EMBL/GenBank/DDBJ databases">
        <title>Isolation, identification, and degradation of a PFOSA degrading strain from sewage treatment plant.</title>
        <authorList>
            <person name="Zhang L."/>
            <person name="Huo Y."/>
        </authorList>
    </citation>
    <scope>NUCLEOTIDE SEQUENCE</scope>
    <source>
        <strain evidence="2">C1</strain>
    </source>
</reference>
<dbReference type="InterPro" id="IPR025506">
    <property type="entry name" value="Abi_alpha"/>
</dbReference>
<dbReference type="Proteomes" id="UP001059844">
    <property type="component" value="Chromosome"/>
</dbReference>
<sequence>MTKKLDITSTVAENVINTAKSFLGKLIGPAVSETGLLFKDKVSFWRFNNQLKIILRAKEKCEKHGINPKSISFKILCPLLEYASMEDNEEAQDIWANLLINMVDSEQNIQNHVFPYILSQVSINEFSVIEEIFNINWKRKEKHQKEIELLEDQLVDLQKMLDFELIERNKDGDVVDLLDDLIFYEKGDTPEKLREIKNKINFNRYFINSPCRILKRKLANYEEANLVRLGVLKSIMRPHAYVAQNSIPQHIDGEDLNLQDLQIHVENKDEDLIITELGEMFLKACLIKMDKRSKEPTV</sequence>